<dbReference type="OrthoDB" id="140919at2"/>
<keyword evidence="8 10" id="KW-0570">Pentose shunt</keyword>
<keyword evidence="12" id="KW-1185">Reference proteome</keyword>
<evidence type="ECO:0000256" key="5">
    <source>
        <dbReference type="ARBA" id="ARBA00013151"/>
    </source>
</evidence>
<organism evidence="11 12">
    <name type="scientific">Posidoniimonas corsicana</name>
    <dbReference type="NCBI Taxonomy" id="1938618"/>
    <lineage>
        <taxon>Bacteria</taxon>
        <taxon>Pseudomonadati</taxon>
        <taxon>Planctomycetota</taxon>
        <taxon>Planctomycetia</taxon>
        <taxon>Pirellulales</taxon>
        <taxon>Lacipirellulaceae</taxon>
        <taxon>Posidoniimonas</taxon>
    </lineage>
</organism>
<protein>
    <recommendedName>
        <fullName evidence="5 10">Transaldolase</fullName>
        <ecNumber evidence="5 10">2.2.1.2</ecNumber>
    </recommendedName>
</protein>
<name>A0A5C5VG83_9BACT</name>
<evidence type="ECO:0000256" key="4">
    <source>
        <dbReference type="ARBA" id="ARBA00008426"/>
    </source>
</evidence>
<evidence type="ECO:0000313" key="11">
    <source>
        <dbReference type="EMBL" id="TWT37073.1"/>
    </source>
</evidence>
<dbReference type="InterPro" id="IPR013785">
    <property type="entry name" value="Aldolase_TIM"/>
</dbReference>
<dbReference type="UniPathway" id="UPA00115">
    <property type="reaction ID" value="UER00414"/>
</dbReference>
<keyword evidence="7 10" id="KW-0808">Transferase</keyword>
<dbReference type="RefSeq" id="WP_146564432.1">
    <property type="nucleotide sequence ID" value="NZ_SIHJ01000001.1"/>
</dbReference>
<dbReference type="PANTHER" id="PTHR10683:SF31">
    <property type="entry name" value="TRANSALDOLASE"/>
    <property type="match status" value="1"/>
</dbReference>
<dbReference type="GO" id="GO:0006098">
    <property type="term" value="P:pentose-phosphate shunt"/>
    <property type="evidence" value="ECO:0007669"/>
    <property type="project" value="UniProtKB-UniRule"/>
</dbReference>
<dbReference type="GO" id="GO:0004801">
    <property type="term" value="F:transaldolase activity"/>
    <property type="evidence" value="ECO:0007669"/>
    <property type="project" value="UniProtKB-UniRule"/>
</dbReference>
<accession>A0A5C5VG83</accession>
<evidence type="ECO:0000256" key="1">
    <source>
        <dbReference type="ARBA" id="ARBA00003518"/>
    </source>
</evidence>
<reference evidence="11 12" key="1">
    <citation type="submission" date="2019-02" db="EMBL/GenBank/DDBJ databases">
        <title>Deep-cultivation of Planctomycetes and their phenomic and genomic characterization uncovers novel biology.</title>
        <authorList>
            <person name="Wiegand S."/>
            <person name="Jogler M."/>
            <person name="Boedeker C."/>
            <person name="Pinto D."/>
            <person name="Vollmers J."/>
            <person name="Rivas-Marin E."/>
            <person name="Kohn T."/>
            <person name="Peeters S.H."/>
            <person name="Heuer A."/>
            <person name="Rast P."/>
            <person name="Oberbeckmann S."/>
            <person name="Bunk B."/>
            <person name="Jeske O."/>
            <person name="Meyerdierks A."/>
            <person name="Storesund J.E."/>
            <person name="Kallscheuer N."/>
            <person name="Luecker S."/>
            <person name="Lage O.M."/>
            <person name="Pohl T."/>
            <person name="Merkel B.J."/>
            <person name="Hornburger P."/>
            <person name="Mueller R.-W."/>
            <person name="Bruemmer F."/>
            <person name="Labrenz M."/>
            <person name="Spormann A.M."/>
            <person name="Op Den Camp H."/>
            <person name="Overmann J."/>
            <person name="Amann R."/>
            <person name="Jetten M.S.M."/>
            <person name="Mascher T."/>
            <person name="Medema M.H."/>
            <person name="Devos D.P."/>
            <person name="Kaster A.-K."/>
            <person name="Ovreas L."/>
            <person name="Rohde M."/>
            <person name="Galperin M.Y."/>
            <person name="Jogler C."/>
        </authorList>
    </citation>
    <scope>NUCLEOTIDE SEQUENCE [LARGE SCALE GENOMIC DNA]</scope>
    <source>
        <strain evidence="11 12">KOR34</strain>
    </source>
</reference>
<evidence type="ECO:0000313" key="12">
    <source>
        <dbReference type="Proteomes" id="UP000316714"/>
    </source>
</evidence>
<dbReference type="SUPFAM" id="SSF51569">
    <property type="entry name" value="Aldolase"/>
    <property type="match status" value="1"/>
</dbReference>
<evidence type="ECO:0000256" key="6">
    <source>
        <dbReference type="ARBA" id="ARBA00022490"/>
    </source>
</evidence>
<dbReference type="Proteomes" id="UP000316714">
    <property type="component" value="Unassembled WGS sequence"/>
</dbReference>
<dbReference type="Pfam" id="PF00923">
    <property type="entry name" value="TAL_FSA"/>
    <property type="match status" value="1"/>
</dbReference>
<dbReference type="EC" id="2.2.1.2" evidence="5 10"/>
<comment type="caution">
    <text evidence="11">The sequence shown here is derived from an EMBL/GenBank/DDBJ whole genome shotgun (WGS) entry which is preliminary data.</text>
</comment>
<comment type="similarity">
    <text evidence="4 10">Belongs to the transaldolase family. Type 2 subfamily.</text>
</comment>
<comment type="pathway">
    <text evidence="3 10">Carbohydrate degradation; pentose phosphate pathway; D-glyceraldehyde 3-phosphate and beta-D-fructose 6-phosphate from D-ribose 5-phosphate and D-xylulose 5-phosphate (non-oxidative stage): step 2/3.</text>
</comment>
<evidence type="ECO:0000256" key="3">
    <source>
        <dbReference type="ARBA" id="ARBA00004857"/>
    </source>
</evidence>
<gene>
    <name evidence="10 11" type="primary">tal</name>
    <name evidence="11" type="ORF">KOR34_20200</name>
</gene>
<dbReference type="GO" id="GO:0005737">
    <property type="term" value="C:cytoplasm"/>
    <property type="evidence" value="ECO:0007669"/>
    <property type="project" value="UniProtKB-SubCell"/>
</dbReference>
<dbReference type="InterPro" id="IPR001585">
    <property type="entry name" value="TAL/FSA"/>
</dbReference>
<comment type="subcellular location">
    <subcellularLocation>
        <location evidence="2 10">Cytoplasm</location>
    </subcellularLocation>
</comment>
<dbReference type="PANTHER" id="PTHR10683">
    <property type="entry name" value="TRANSALDOLASE"/>
    <property type="match status" value="1"/>
</dbReference>
<evidence type="ECO:0000256" key="9">
    <source>
        <dbReference type="ARBA" id="ARBA00023270"/>
    </source>
</evidence>
<evidence type="ECO:0000256" key="7">
    <source>
        <dbReference type="ARBA" id="ARBA00022679"/>
    </source>
</evidence>
<keyword evidence="9 10" id="KW-0704">Schiff base</keyword>
<feature type="active site" description="Schiff-base intermediate with substrate" evidence="10">
    <location>
        <position position="141"/>
    </location>
</feature>
<dbReference type="HAMAP" id="MF_00493">
    <property type="entry name" value="Transaldolase_2"/>
    <property type="match status" value="1"/>
</dbReference>
<proteinExistence type="inferred from homology"/>
<keyword evidence="6 10" id="KW-0963">Cytoplasm</keyword>
<evidence type="ECO:0000256" key="2">
    <source>
        <dbReference type="ARBA" id="ARBA00004496"/>
    </source>
</evidence>
<comment type="function">
    <text evidence="1 10">Transaldolase is important for the balance of metabolites in the pentose-phosphate pathway.</text>
</comment>
<dbReference type="InterPro" id="IPR004732">
    <property type="entry name" value="Transaldolase_2"/>
</dbReference>
<dbReference type="Gene3D" id="3.20.20.70">
    <property type="entry name" value="Aldolase class I"/>
    <property type="match status" value="1"/>
</dbReference>
<comment type="catalytic activity">
    <reaction evidence="10">
        <text>D-sedoheptulose 7-phosphate + D-glyceraldehyde 3-phosphate = D-erythrose 4-phosphate + beta-D-fructose 6-phosphate</text>
        <dbReference type="Rhea" id="RHEA:17053"/>
        <dbReference type="ChEBI" id="CHEBI:16897"/>
        <dbReference type="ChEBI" id="CHEBI:57483"/>
        <dbReference type="ChEBI" id="CHEBI:57634"/>
        <dbReference type="ChEBI" id="CHEBI:59776"/>
        <dbReference type="EC" id="2.2.1.2"/>
    </reaction>
</comment>
<sequence length="352" mass="38893">MTTPIKSLIQSGTKLWLDSVDPQLVKENRQLGATGATSNPIIISSLIKTGAFDEQLGKLLADADADDEVAAWRLTDQIVRDAQAEFLPVWQQTRGNDGWVSFELDPLLEATDCPLSTEERTARYIKLGKQWSAGCQNRMIKIPATPAGLAAIEELAAAGVTLNVTLIFSERQYEEARDAAWRGAQRLGSLDAFKSVYSIFVSRIDVYTEQHAAGLSPAAQGEVGIVNAKRLWQKNQEFWADKPTKLDQEIIFASTGTKKPEDPPWKYVDALAGSDIQTNPPATNEAVQNSDQTFTRKVDQLPPDEVLAEIDREVDFEHLERTLMEEGLKKFADPQKALLELVESRRAAIVAG</sequence>
<evidence type="ECO:0000256" key="10">
    <source>
        <dbReference type="HAMAP-Rule" id="MF_00493"/>
    </source>
</evidence>
<dbReference type="GO" id="GO:0005975">
    <property type="term" value="P:carbohydrate metabolic process"/>
    <property type="evidence" value="ECO:0007669"/>
    <property type="project" value="InterPro"/>
</dbReference>
<dbReference type="EMBL" id="SIHJ01000001">
    <property type="protein sequence ID" value="TWT37073.1"/>
    <property type="molecule type" value="Genomic_DNA"/>
</dbReference>
<evidence type="ECO:0000256" key="8">
    <source>
        <dbReference type="ARBA" id="ARBA00023126"/>
    </source>
</evidence>
<dbReference type="AlphaFoldDB" id="A0A5C5VG83"/>